<protein>
    <submittedName>
        <fullName evidence="1">Uncharacterized protein</fullName>
    </submittedName>
</protein>
<keyword evidence="2" id="KW-1185">Reference proteome</keyword>
<organism evidence="1 2">
    <name type="scientific">Mycobacterium shottsii</name>
    <dbReference type="NCBI Taxonomy" id="133549"/>
    <lineage>
        <taxon>Bacteria</taxon>
        <taxon>Bacillati</taxon>
        <taxon>Actinomycetota</taxon>
        <taxon>Actinomycetes</taxon>
        <taxon>Mycobacteriales</taxon>
        <taxon>Mycobacteriaceae</taxon>
        <taxon>Mycobacterium</taxon>
        <taxon>Mycobacterium ulcerans group</taxon>
    </lineage>
</organism>
<dbReference type="Proteomes" id="UP000467164">
    <property type="component" value="Chromosome"/>
</dbReference>
<dbReference type="EMBL" id="AP022572">
    <property type="protein sequence ID" value="BBX55005.1"/>
    <property type="molecule type" value="Genomic_DNA"/>
</dbReference>
<evidence type="ECO:0000313" key="2">
    <source>
        <dbReference type="Proteomes" id="UP000467164"/>
    </source>
</evidence>
<sequence length="64" mass="6739">MFYLGRASAPAPIGSAGSTEVMALVERGQVAAARAPERALAWLFESRRRDQASQCSSGAATARK</sequence>
<gene>
    <name evidence="1" type="ORF">MSHO_03500</name>
</gene>
<dbReference type="KEGG" id="msho:MSHO_03500"/>
<reference evidence="1 2" key="1">
    <citation type="journal article" date="2019" name="Emerg. Microbes Infect.">
        <title>Comprehensive subspecies identification of 175 nontuberculous mycobacteria species based on 7547 genomic profiles.</title>
        <authorList>
            <person name="Matsumoto Y."/>
            <person name="Kinjo T."/>
            <person name="Motooka D."/>
            <person name="Nabeya D."/>
            <person name="Jung N."/>
            <person name="Uechi K."/>
            <person name="Horii T."/>
            <person name="Iida T."/>
            <person name="Fujita J."/>
            <person name="Nakamura S."/>
        </authorList>
    </citation>
    <scope>NUCLEOTIDE SEQUENCE [LARGE SCALE GENOMIC DNA]</scope>
    <source>
        <strain evidence="1 2">JCM 12657</strain>
    </source>
</reference>
<proteinExistence type="predicted"/>
<evidence type="ECO:0000313" key="1">
    <source>
        <dbReference type="EMBL" id="BBX55005.1"/>
    </source>
</evidence>
<name>A0A7I7L5H7_9MYCO</name>
<dbReference type="AlphaFoldDB" id="A0A7I7L5H7"/>
<accession>A0A7I7L5H7</accession>